<dbReference type="GO" id="GO:0008409">
    <property type="term" value="F:5'-3' exonuclease activity"/>
    <property type="evidence" value="ECO:0007669"/>
    <property type="project" value="InterPro"/>
</dbReference>
<dbReference type="PANTHER" id="PTHR30255">
    <property type="entry name" value="SINGLE-STRANDED-DNA-SPECIFIC EXONUCLEASE RECJ"/>
    <property type="match status" value="1"/>
</dbReference>
<dbReference type="Gene3D" id="3.90.1640.30">
    <property type="match status" value="1"/>
</dbReference>
<dbReference type="GO" id="GO:0006310">
    <property type="term" value="P:DNA recombination"/>
    <property type="evidence" value="ECO:0007669"/>
    <property type="project" value="InterPro"/>
</dbReference>
<dbReference type="NCBIfam" id="TIGR00644">
    <property type="entry name" value="recJ"/>
    <property type="match status" value="1"/>
</dbReference>
<reference evidence="4" key="1">
    <citation type="submission" date="2017-09" db="EMBL/GenBank/DDBJ databases">
        <title>Depth-based differentiation of microbial function through sediment-hosted aquifers and enrichment of novel symbionts in the deep terrestrial subsurface.</title>
        <authorList>
            <person name="Probst A.J."/>
            <person name="Ladd B."/>
            <person name="Jarett J.K."/>
            <person name="Geller-Mcgrath D.E."/>
            <person name="Sieber C.M.K."/>
            <person name="Emerson J.B."/>
            <person name="Anantharaman K."/>
            <person name="Thomas B.C."/>
            <person name="Malmstrom R."/>
            <person name="Stieglmeier M."/>
            <person name="Klingl A."/>
            <person name="Woyke T."/>
            <person name="Ryan C.M."/>
            <person name="Banfield J.F."/>
        </authorList>
    </citation>
    <scope>NUCLEOTIDE SEQUENCE [LARGE SCALE GENOMIC DNA]</scope>
</reference>
<protein>
    <submittedName>
        <fullName evidence="3">Single-stranded-DNA-specific exonuclease RecJ</fullName>
    </submittedName>
</protein>
<dbReference type="SUPFAM" id="SSF64182">
    <property type="entry name" value="DHH phosphoesterases"/>
    <property type="match status" value="1"/>
</dbReference>
<name>A0A2M8KDB0_9BACT</name>
<proteinExistence type="predicted"/>
<keyword evidence="3" id="KW-0540">Nuclease</keyword>
<comment type="caution">
    <text evidence="3">The sequence shown here is derived from an EMBL/GenBank/DDBJ whole genome shotgun (WGS) entry which is preliminary data.</text>
</comment>
<dbReference type="EMBL" id="PFDW01000073">
    <property type="protein sequence ID" value="PJE57894.1"/>
    <property type="molecule type" value="Genomic_DNA"/>
</dbReference>
<dbReference type="AlphaFoldDB" id="A0A2M8KDB0"/>
<organism evidence="3 4">
    <name type="scientific">Candidatus Portnoybacteria bacterium CG10_big_fil_rev_8_21_14_0_10_36_7</name>
    <dbReference type="NCBI Taxonomy" id="1974812"/>
    <lineage>
        <taxon>Bacteria</taxon>
        <taxon>Candidatus Portnoyibacteriota</taxon>
    </lineage>
</organism>
<gene>
    <name evidence="3" type="primary">recJ</name>
    <name evidence="3" type="ORF">COU81_03595</name>
</gene>
<evidence type="ECO:0000313" key="3">
    <source>
        <dbReference type="EMBL" id="PJE57894.1"/>
    </source>
</evidence>
<dbReference type="InterPro" id="IPR051673">
    <property type="entry name" value="SSDNA_exonuclease_RecJ"/>
</dbReference>
<dbReference type="Pfam" id="PF01368">
    <property type="entry name" value="DHH"/>
    <property type="match status" value="1"/>
</dbReference>
<dbReference type="Pfam" id="PF02272">
    <property type="entry name" value="DHHA1"/>
    <property type="match status" value="1"/>
</dbReference>
<dbReference type="Gene3D" id="3.10.310.30">
    <property type="match status" value="1"/>
</dbReference>
<feature type="non-terminal residue" evidence="3">
    <location>
        <position position="442"/>
    </location>
</feature>
<dbReference type="InterPro" id="IPR038763">
    <property type="entry name" value="DHH_sf"/>
</dbReference>
<feature type="domain" description="DHHA1" evidence="2">
    <location>
        <begin position="360"/>
        <end position="439"/>
    </location>
</feature>
<dbReference type="GO" id="GO:0003676">
    <property type="term" value="F:nucleic acid binding"/>
    <property type="evidence" value="ECO:0007669"/>
    <property type="project" value="InterPro"/>
</dbReference>
<keyword evidence="3" id="KW-0378">Hydrolase</keyword>
<dbReference type="Proteomes" id="UP000231450">
    <property type="component" value="Unassembled WGS sequence"/>
</dbReference>
<accession>A0A2M8KDB0</accession>
<keyword evidence="3" id="KW-0269">Exonuclease</keyword>
<evidence type="ECO:0000313" key="4">
    <source>
        <dbReference type="Proteomes" id="UP000231450"/>
    </source>
</evidence>
<evidence type="ECO:0000259" key="1">
    <source>
        <dbReference type="Pfam" id="PF01368"/>
    </source>
</evidence>
<dbReference type="GO" id="GO:0006281">
    <property type="term" value="P:DNA repair"/>
    <property type="evidence" value="ECO:0007669"/>
    <property type="project" value="InterPro"/>
</dbReference>
<dbReference type="InterPro" id="IPR001667">
    <property type="entry name" value="DDH_dom"/>
</dbReference>
<dbReference type="InterPro" id="IPR004610">
    <property type="entry name" value="RecJ"/>
</dbReference>
<dbReference type="PANTHER" id="PTHR30255:SF2">
    <property type="entry name" value="SINGLE-STRANDED-DNA-SPECIFIC EXONUCLEASE RECJ"/>
    <property type="match status" value="1"/>
</dbReference>
<sequence>MINGIGKKWKLKSSAPEDFLAEWPEYSPLVMTLLRHRNILTQEAVDKFFNPEYSLDLYDPYLLKNMDKMVKRLQKAINDEEKVVVYGDYDADGVSGAMILEIVLREAGCKNLSVYIPDRSREGYGLNEKAVEEISKGGNQLIITVDCGITDCKETKMAQDLGMEVVITDHHLPLGDLPPTKIIVDPWQKGDKYPFKSLSGAGVAFKVAQALIKKIGNFQIGFDKWLLDLVALSTIADYMPMVDENRTLVKYGLFVLAQARRPGIKALMKVSRVEPEMDRVNLATNLDTRTIAFTLVPRINAASRMDHANTSYDLLKIEDMEQARVLAKKIDGLNRNRQKRVEEIMQEADARYSANPKEIIFAGDESWPKGLLGLIASKLSEKYYRPAFIFNIENGTSKGSARGVEEFNVVSAMTECAKVINVFNEYGGHAKAGGFSIKSEGI</sequence>
<evidence type="ECO:0000259" key="2">
    <source>
        <dbReference type="Pfam" id="PF02272"/>
    </source>
</evidence>
<feature type="domain" description="DDH" evidence="1">
    <location>
        <begin position="82"/>
        <end position="233"/>
    </location>
</feature>
<dbReference type="InterPro" id="IPR003156">
    <property type="entry name" value="DHHA1_dom"/>
</dbReference>